<name>A0A090VEF8_9FLAO</name>
<comment type="caution">
    <text evidence="1">The sequence shown here is derived from an EMBL/GenBank/DDBJ whole genome shotgun (WGS) entry which is preliminary data.</text>
</comment>
<sequence length="136" mass="15516">MDIIIASSLKTLQKAELLLHNLCDANLCDASVAPYYSSIGSHIRHILDFYNCIFNMNENLEVDLTARCRNTDVENQCHAALNYLNITKEKLQSLDIDVNSKITVIDDLAWVKPKWLIRMPLYYPRPIAIPSIITPL</sequence>
<dbReference type="AlphaFoldDB" id="A0A090VEF8"/>
<proteinExistence type="predicted"/>
<reference evidence="1 2" key="1">
    <citation type="journal article" date="2014" name="Genome Announc.">
        <title>Draft Genome Sequences of Marine Flavobacterium Algibacter lectus Strains SS8 and NR4.</title>
        <authorList>
            <person name="Takatani N."/>
            <person name="Nakanishi M."/>
            <person name="Meirelles P."/>
            <person name="Mino S."/>
            <person name="Suda W."/>
            <person name="Oshima K."/>
            <person name="Hattori M."/>
            <person name="Ohkuma M."/>
            <person name="Hosokawa M."/>
            <person name="Miyashita K."/>
            <person name="Thompson F.L."/>
            <person name="Niwa A."/>
            <person name="Sawabe T."/>
            <person name="Sawabe T."/>
        </authorList>
    </citation>
    <scope>NUCLEOTIDE SEQUENCE [LARGE SCALE GENOMIC DNA]</scope>
    <source>
        <strain evidence="1 2">JCM 19300</strain>
    </source>
</reference>
<dbReference type="RefSeq" id="WP_238568406.1">
    <property type="nucleotide sequence ID" value="NZ_BBNQ01000010.1"/>
</dbReference>
<organism evidence="1 2">
    <name type="scientific">Algibacter lectus</name>
    <dbReference type="NCBI Taxonomy" id="221126"/>
    <lineage>
        <taxon>Bacteria</taxon>
        <taxon>Pseudomonadati</taxon>
        <taxon>Bacteroidota</taxon>
        <taxon>Flavobacteriia</taxon>
        <taxon>Flavobacteriales</taxon>
        <taxon>Flavobacteriaceae</taxon>
        <taxon>Algibacter</taxon>
    </lineage>
</organism>
<evidence type="ECO:0000313" key="2">
    <source>
        <dbReference type="Proteomes" id="UP000029644"/>
    </source>
</evidence>
<evidence type="ECO:0008006" key="3">
    <source>
        <dbReference type="Google" id="ProtNLM"/>
    </source>
</evidence>
<dbReference type="Proteomes" id="UP000029644">
    <property type="component" value="Unassembled WGS sequence"/>
</dbReference>
<dbReference type="EMBL" id="BBNQ01000010">
    <property type="protein sequence ID" value="GAL63136.1"/>
    <property type="molecule type" value="Genomic_DNA"/>
</dbReference>
<protein>
    <recommendedName>
        <fullName evidence="3">DinB-like domain-containing protein</fullName>
    </recommendedName>
</protein>
<gene>
    <name evidence="1" type="ORF">JCM19300_1158</name>
</gene>
<evidence type="ECO:0000313" key="1">
    <source>
        <dbReference type="EMBL" id="GAL63136.1"/>
    </source>
</evidence>
<accession>A0A090VEF8</accession>